<reference evidence="2 3" key="1">
    <citation type="submission" date="2016-11" db="EMBL/GenBank/DDBJ databases">
        <title>The macronuclear genome of Stentor coeruleus: a giant cell with tiny introns.</title>
        <authorList>
            <person name="Slabodnick M."/>
            <person name="Ruby J.G."/>
            <person name="Reiff S.B."/>
            <person name="Swart E.C."/>
            <person name="Gosai S."/>
            <person name="Prabakaran S."/>
            <person name="Witkowska E."/>
            <person name="Larue G.E."/>
            <person name="Fisher S."/>
            <person name="Freeman R.M."/>
            <person name="Gunawardena J."/>
            <person name="Chu W."/>
            <person name="Stover N.A."/>
            <person name="Gregory B.D."/>
            <person name="Nowacki M."/>
            <person name="Derisi J."/>
            <person name="Roy S.W."/>
            <person name="Marshall W.F."/>
            <person name="Sood P."/>
        </authorList>
    </citation>
    <scope>NUCLEOTIDE SEQUENCE [LARGE SCALE GENOMIC DNA]</scope>
    <source>
        <strain evidence="2">WM001</strain>
    </source>
</reference>
<name>A0A1R2AW11_9CILI</name>
<evidence type="ECO:0000313" key="2">
    <source>
        <dbReference type="EMBL" id="OMJ68714.1"/>
    </source>
</evidence>
<gene>
    <name evidence="2" type="ORF">SteCoe_33768</name>
</gene>
<dbReference type="Proteomes" id="UP000187209">
    <property type="component" value="Unassembled WGS sequence"/>
</dbReference>
<evidence type="ECO:0008006" key="4">
    <source>
        <dbReference type="Google" id="ProtNLM"/>
    </source>
</evidence>
<comment type="caution">
    <text evidence="2">The sequence shown here is derived from an EMBL/GenBank/DDBJ whole genome shotgun (WGS) entry which is preliminary data.</text>
</comment>
<proteinExistence type="predicted"/>
<accession>A0A1R2AW11</accession>
<organism evidence="2 3">
    <name type="scientific">Stentor coeruleus</name>
    <dbReference type="NCBI Taxonomy" id="5963"/>
    <lineage>
        <taxon>Eukaryota</taxon>
        <taxon>Sar</taxon>
        <taxon>Alveolata</taxon>
        <taxon>Ciliophora</taxon>
        <taxon>Postciliodesmatophora</taxon>
        <taxon>Heterotrichea</taxon>
        <taxon>Heterotrichida</taxon>
        <taxon>Stentoridae</taxon>
        <taxon>Stentor</taxon>
    </lineage>
</organism>
<protein>
    <recommendedName>
        <fullName evidence="4">HTH cro/C1-type domain-containing protein</fullName>
    </recommendedName>
</protein>
<dbReference type="EMBL" id="MPUH01001291">
    <property type="protein sequence ID" value="OMJ68714.1"/>
    <property type="molecule type" value="Genomic_DNA"/>
</dbReference>
<dbReference type="AlphaFoldDB" id="A0A1R2AW11"/>
<evidence type="ECO:0000256" key="1">
    <source>
        <dbReference type="SAM" id="MobiDB-lite"/>
    </source>
</evidence>
<evidence type="ECO:0000313" key="3">
    <source>
        <dbReference type="Proteomes" id="UP000187209"/>
    </source>
</evidence>
<keyword evidence="3" id="KW-1185">Reference proteome</keyword>
<feature type="region of interest" description="Disordered" evidence="1">
    <location>
        <begin position="1"/>
        <end position="21"/>
    </location>
</feature>
<sequence length="73" mass="8211">MSSVEIRMVSNRDNKPGTFITNSMGVSRRQFCKFLKGEKSLSKQEMFDLLDIQSTEPTHPIFNRSSSASDAPV</sequence>